<evidence type="ECO:0000313" key="2">
    <source>
        <dbReference type="Proteomes" id="UP000193411"/>
    </source>
</evidence>
<keyword evidence="2" id="KW-1185">Reference proteome</keyword>
<organism evidence="1 2">
    <name type="scientific">Catenaria anguillulae PL171</name>
    <dbReference type="NCBI Taxonomy" id="765915"/>
    <lineage>
        <taxon>Eukaryota</taxon>
        <taxon>Fungi</taxon>
        <taxon>Fungi incertae sedis</taxon>
        <taxon>Blastocladiomycota</taxon>
        <taxon>Blastocladiomycetes</taxon>
        <taxon>Blastocladiales</taxon>
        <taxon>Catenariaceae</taxon>
        <taxon>Catenaria</taxon>
    </lineage>
</organism>
<name>A0A1Y2HD24_9FUNG</name>
<reference evidence="1 2" key="1">
    <citation type="submission" date="2016-07" db="EMBL/GenBank/DDBJ databases">
        <title>Pervasive Adenine N6-methylation of Active Genes in Fungi.</title>
        <authorList>
            <consortium name="DOE Joint Genome Institute"/>
            <person name="Mondo S.J."/>
            <person name="Dannebaum R.O."/>
            <person name="Kuo R.C."/>
            <person name="Labutti K."/>
            <person name="Haridas S."/>
            <person name="Kuo A."/>
            <person name="Salamov A."/>
            <person name="Ahrendt S.R."/>
            <person name="Lipzen A."/>
            <person name="Sullivan W."/>
            <person name="Andreopoulos W.B."/>
            <person name="Clum A."/>
            <person name="Lindquist E."/>
            <person name="Daum C."/>
            <person name="Ramamoorthy G.K."/>
            <person name="Gryganskyi A."/>
            <person name="Culley D."/>
            <person name="Magnuson J.K."/>
            <person name="James T.Y."/>
            <person name="O'Malley M.A."/>
            <person name="Stajich J.E."/>
            <person name="Spatafora J.W."/>
            <person name="Visel A."/>
            <person name="Grigoriev I.V."/>
        </authorList>
    </citation>
    <scope>NUCLEOTIDE SEQUENCE [LARGE SCALE GENOMIC DNA]</scope>
    <source>
        <strain evidence="1 2">PL171</strain>
    </source>
</reference>
<proteinExistence type="predicted"/>
<sequence length="135" mass="14517">MLQTGNVPKECLDVFVNAMVHHFTSLERELIRANLVVKEGGSLVLDENPARGGGGPLDLTSLPHLSSAPTIASAMPDPMDVDASASPIVAGVGPMPYSVHQEPALAHLKRTYKVFTIVNERCVNGIRFWDQNATV</sequence>
<gene>
    <name evidence="1" type="ORF">BCR44DRAFT_1440442</name>
</gene>
<accession>A0A1Y2HD24</accession>
<comment type="caution">
    <text evidence="1">The sequence shown here is derived from an EMBL/GenBank/DDBJ whole genome shotgun (WGS) entry which is preliminary data.</text>
</comment>
<dbReference type="AlphaFoldDB" id="A0A1Y2HD24"/>
<protein>
    <submittedName>
        <fullName evidence="1">Uncharacterized protein</fullName>
    </submittedName>
</protein>
<dbReference type="EMBL" id="MCFL01000047">
    <property type="protein sequence ID" value="ORZ32415.1"/>
    <property type="molecule type" value="Genomic_DNA"/>
</dbReference>
<dbReference type="Proteomes" id="UP000193411">
    <property type="component" value="Unassembled WGS sequence"/>
</dbReference>
<evidence type="ECO:0000313" key="1">
    <source>
        <dbReference type="EMBL" id="ORZ32415.1"/>
    </source>
</evidence>